<evidence type="ECO:0000256" key="4">
    <source>
        <dbReference type="ARBA" id="ARBA00022475"/>
    </source>
</evidence>
<reference evidence="12 13" key="1">
    <citation type="submission" date="2020-08" db="EMBL/GenBank/DDBJ databases">
        <title>Bridging the membrane lipid divide: bacteria of the FCB group superphylum have the potential to synthesize archaeal ether lipids.</title>
        <authorList>
            <person name="Villanueva L."/>
            <person name="Von Meijenfeldt F.A.B."/>
            <person name="Westbye A.B."/>
            <person name="Yadav S."/>
            <person name="Hopmans E.C."/>
            <person name="Dutilh B.E."/>
            <person name="Sinninghe Damste J.S."/>
        </authorList>
    </citation>
    <scope>NUCLEOTIDE SEQUENCE [LARGE SCALE GENOMIC DNA]</scope>
    <source>
        <strain evidence="12">NIOZ-UU36</strain>
    </source>
</reference>
<dbReference type="SMART" id="SM00382">
    <property type="entry name" value="AAA"/>
    <property type="match status" value="1"/>
</dbReference>
<dbReference type="InterPro" id="IPR003439">
    <property type="entry name" value="ABC_transporter-like_ATP-bd"/>
</dbReference>
<evidence type="ECO:0000256" key="5">
    <source>
        <dbReference type="ARBA" id="ARBA00022741"/>
    </source>
</evidence>
<dbReference type="GO" id="GO:0005524">
    <property type="term" value="F:ATP binding"/>
    <property type="evidence" value="ECO:0007669"/>
    <property type="project" value="UniProtKB-KW"/>
</dbReference>
<evidence type="ECO:0000256" key="2">
    <source>
        <dbReference type="ARBA" id="ARBA00011131"/>
    </source>
</evidence>
<dbReference type="GO" id="GO:0022857">
    <property type="term" value="F:transmembrane transporter activity"/>
    <property type="evidence" value="ECO:0007669"/>
    <property type="project" value="TreeGrafter"/>
</dbReference>
<evidence type="ECO:0000256" key="3">
    <source>
        <dbReference type="ARBA" id="ARBA00022448"/>
    </source>
</evidence>
<dbReference type="EMBL" id="JACNJN010000061">
    <property type="protein sequence ID" value="MBC8334351.1"/>
    <property type="molecule type" value="Genomic_DNA"/>
</dbReference>
<evidence type="ECO:0000256" key="9">
    <source>
        <dbReference type="ARBA" id="ARBA00024432"/>
    </source>
</evidence>
<evidence type="ECO:0000256" key="10">
    <source>
        <dbReference type="ARBA" id="ARBA00024721"/>
    </source>
</evidence>
<comment type="subcellular location">
    <subcellularLocation>
        <location evidence="1">Cell membrane</location>
        <topology evidence="1">Peripheral membrane protein</topology>
    </subcellularLocation>
</comment>
<keyword evidence="4" id="KW-1003">Cell membrane</keyword>
<dbReference type="GO" id="GO:0005886">
    <property type="term" value="C:plasma membrane"/>
    <property type="evidence" value="ECO:0007669"/>
    <property type="project" value="UniProtKB-SubCell"/>
</dbReference>
<accession>A0A8J6NK57</accession>
<evidence type="ECO:0000259" key="11">
    <source>
        <dbReference type="PROSITE" id="PS50893"/>
    </source>
</evidence>
<evidence type="ECO:0000256" key="7">
    <source>
        <dbReference type="ARBA" id="ARBA00023136"/>
    </source>
</evidence>
<keyword evidence="6 12" id="KW-0067">ATP-binding</keyword>
<dbReference type="AlphaFoldDB" id="A0A8J6NK57"/>
<dbReference type="SUPFAM" id="SSF52540">
    <property type="entry name" value="P-loop containing nucleoside triphosphate hydrolases"/>
    <property type="match status" value="1"/>
</dbReference>
<organism evidence="12 13">
    <name type="scientific">Candidatus Desulfolinea nitratireducens</name>
    <dbReference type="NCBI Taxonomy" id="2841698"/>
    <lineage>
        <taxon>Bacteria</taxon>
        <taxon>Bacillati</taxon>
        <taxon>Chloroflexota</taxon>
        <taxon>Anaerolineae</taxon>
        <taxon>Anaerolineales</taxon>
        <taxon>Anaerolineales incertae sedis</taxon>
        <taxon>Candidatus Desulfolinea</taxon>
    </lineage>
</organism>
<dbReference type="Proteomes" id="UP000614469">
    <property type="component" value="Unassembled WGS sequence"/>
</dbReference>
<dbReference type="InterPro" id="IPR017911">
    <property type="entry name" value="MacB-like_ATP-bd"/>
</dbReference>
<evidence type="ECO:0000313" key="13">
    <source>
        <dbReference type="Proteomes" id="UP000614469"/>
    </source>
</evidence>
<proteinExistence type="inferred from homology"/>
<evidence type="ECO:0000313" key="12">
    <source>
        <dbReference type="EMBL" id="MBC8334351.1"/>
    </source>
</evidence>
<dbReference type="InterPro" id="IPR027417">
    <property type="entry name" value="P-loop_NTPase"/>
</dbReference>
<feature type="domain" description="ABC transporter" evidence="11">
    <location>
        <begin position="7"/>
        <end position="246"/>
    </location>
</feature>
<gene>
    <name evidence="12" type="ORF">H8E29_03720</name>
</gene>
<dbReference type="InterPro" id="IPR015854">
    <property type="entry name" value="ABC_transpr_LolD-like"/>
</dbReference>
<dbReference type="CDD" id="cd03255">
    <property type="entry name" value="ABC_MJ0796_LolCDE_FtsE"/>
    <property type="match status" value="1"/>
</dbReference>
<dbReference type="InterPro" id="IPR017871">
    <property type="entry name" value="ABC_transporter-like_CS"/>
</dbReference>
<evidence type="ECO:0000256" key="8">
    <source>
        <dbReference type="ARBA" id="ARBA00024359"/>
    </source>
</evidence>
<comment type="caution">
    <text evidence="12">The sequence shown here is derived from an EMBL/GenBank/DDBJ whole genome shotgun (WGS) entry which is preliminary data.</text>
</comment>
<comment type="subunit">
    <text evidence="2">The complex is composed of two ATP-binding proteins (HrtA), two transmembrane proteins (HrtB) and a solute-binding protein.</text>
</comment>
<keyword evidence="3" id="KW-0813">Transport</keyword>
<sequence>MNNKYILETKDVSKVYDSNGLVVKAVNEVSLSVTAGEFIGLVGPSGSGKTTMLAMLATLLRETEGNLIIDGQDLGSMSDRERTKFRREKIGFTFQANNLVPYLTALENVELMMRLNKKNTRESRKRATELLVRLGMDDRLHNLPSQLSGGQQQRVAIARSLVHDPSVVLADEPTANLDTERANQVVQIFADLIHEQKRAGIMVTHDLRMCKYVDKVVQMVDGKIARVITDRDEINLLAGTSEFDKLPKQAPVEEKLHPVNSLFKSNLSPAPAGN</sequence>
<dbReference type="FunFam" id="3.40.50.300:FF:000032">
    <property type="entry name" value="Export ABC transporter ATP-binding protein"/>
    <property type="match status" value="1"/>
</dbReference>
<name>A0A8J6NK57_9CHLR</name>
<dbReference type="PROSITE" id="PS00211">
    <property type="entry name" value="ABC_TRANSPORTER_1"/>
    <property type="match status" value="1"/>
</dbReference>
<dbReference type="GO" id="GO:0098796">
    <property type="term" value="C:membrane protein complex"/>
    <property type="evidence" value="ECO:0007669"/>
    <property type="project" value="UniProtKB-ARBA"/>
</dbReference>
<dbReference type="GO" id="GO:0016887">
    <property type="term" value="F:ATP hydrolysis activity"/>
    <property type="evidence" value="ECO:0007669"/>
    <property type="project" value="InterPro"/>
</dbReference>
<dbReference type="Gene3D" id="3.40.50.300">
    <property type="entry name" value="P-loop containing nucleotide triphosphate hydrolases"/>
    <property type="match status" value="1"/>
</dbReference>
<dbReference type="Pfam" id="PF00005">
    <property type="entry name" value="ABC_tran"/>
    <property type="match status" value="1"/>
</dbReference>
<dbReference type="PANTHER" id="PTHR24220">
    <property type="entry name" value="IMPORT ATP-BINDING PROTEIN"/>
    <property type="match status" value="1"/>
</dbReference>
<dbReference type="PROSITE" id="PS50893">
    <property type="entry name" value="ABC_TRANSPORTER_2"/>
    <property type="match status" value="1"/>
</dbReference>
<comment type="similarity">
    <text evidence="8">Belongs to the ABC transporter superfamily. HrtA family.</text>
</comment>
<evidence type="ECO:0000256" key="6">
    <source>
        <dbReference type="ARBA" id="ARBA00022840"/>
    </source>
</evidence>
<keyword evidence="5" id="KW-0547">Nucleotide-binding</keyword>
<dbReference type="InterPro" id="IPR003593">
    <property type="entry name" value="AAA+_ATPase"/>
</dbReference>
<comment type="function">
    <text evidence="10">Part of the ABC transporter complex hrt involved in hemin import. Responsible for energy coupling to the transport system.</text>
</comment>
<dbReference type="PANTHER" id="PTHR24220:SF666">
    <property type="entry name" value="HEMIN IMPORT ATP-BINDING PROTEIN HRTA-RELATED"/>
    <property type="match status" value="1"/>
</dbReference>
<keyword evidence="7" id="KW-0472">Membrane</keyword>
<evidence type="ECO:0000256" key="1">
    <source>
        <dbReference type="ARBA" id="ARBA00004202"/>
    </source>
</evidence>
<protein>
    <recommendedName>
        <fullName evidence="9">Putative hemin import ATP-binding protein HrtA</fullName>
    </recommendedName>
</protein>